<protein>
    <submittedName>
        <fullName evidence="1">Uncharacterized protein</fullName>
    </submittedName>
</protein>
<comment type="caution">
    <text evidence="1">The sequence shown here is derived from an EMBL/GenBank/DDBJ whole genome shotgun (WGS) entry which is preliminary data.</text>
</comment>
<proteinExistence type="predicted"/>
<dbReference type="AlphaFoldDB" id="A0A511WWU3"/>
<organism evidence="1 2">
    <name type="scientific">Halolactibacillus alkaliphilus</name>
    <dbReference type="NCBI Taxonomy" id="442899"/>
    <lineage>
        <taxon>Bacteria</taxon>
        <taxon>Bacillati</taxon>
        <taxon>Bacillota</taxon>
        <taxon>Bacilli</taxon>
        <taxon>Bacillales</taxon>
        <taxon>Bacillaceae</taxon>
        <taxon>Halolactibacillus</taxon>
    </lineage>
</organism>
<gene>
    <name evidence="1" type="ORF">HAL01_00580</name>
</gene>
<reference evidence="1 2" key="1">
    <citation type="submission" date="2019-07" db="EMBL/GenBank/DDBJ databases">
        <title>Whole genome shotgun sequence of Halolactibacillus alkaliphilus NBRC 103919.</title>
        <authorList>
            <person name="Hosoyama A."/>
            <person name="Uohara A."/>
            <person name="Ohji S."/>
            <person name="Ichikawa N."/>
        </authorList>
    </citation>
    <scope>NUCLEOTIDE SEQUENCE [LARGE SCALE GENOMIC DNA]</scope>
    <source>
        <strain evidence="1 2">NBRC 103919</strain>
    </source>
</reference>
<evidence type="ECO:0000313" key="1">
    <source>
        <dbReference type="EMBL" id="GEN55594.1"/>
    </source>
</evidence>
<evidence type="ECO:0000313" key="2">
    <source>
        <dbReference type="Proteomes" id="UP000321400"/>
    </source>
</evidence>
<accession>A0A511WWU3</accession>
<keyword evidence="2" id="KW-1185">Reference proteome</keyword>
<dbReference type="EMBL" id="BJYE01000001">
    <property type="protein sequence ID" value="GEN55594.1"/>
    <property type="molecule type" value="Genomic_DNA"/>
</dbReference>
<name>A0A511WWU3_9BACI</name>
<sequence length="83" mass="9528">MFLHGCPPIEYKIDCMHYIDTLGGIINEPSRDFLRKRILGLDADNTTLKGGGINRGKTHDCRRRLENNELPKPNHGQIRLLME</sequence>
<dbReference type="Proteomes" id="UP000321400">
    <property type="component" value="Unassembled WGS sequence"/>
</dbReference>